<dbReference type="PANTHER" id="PTHR43569">
    <property type="entry name" value="AMIDOHYDROLASE"/>
    <property type="match status" value="1"/>
</dbReference>
<dbReference type="Pfam" id="PF04909">
    <property type="entry name" value="Amidohydro_2"/>
    <property type="match status" value="1"/>
</dbReference>
<dbReference type="Gene3D" id="3.20.20.140">
    <property type="entry name" value="Metal-dependent hydrolases"/>
    <property type="match status" value="1"/>
</dbReference>
<dbReference type="InterPro" id="IPR032466">
    <property type="entry name" value="Metal_Hydrolase"/>
</dbReference>
<dbReference type="GO" id="GO:0016787">
    <property type="term" value="F:hydrolase activity"/>
    <property type="evidence" value="ECO:0007669"/>
    <property type="project" value="UniProtKB-KW"/>
</dbReference>
<dbReference type="PANTHER" id="PTHR43569:SF1">
    <property type="entry name" value="BLL3371 PROTEIN"/>
    <property type="match status" value="1"/>
</dbReference>
<dbReference type="Proteomes" id="UP000000936">
    <property type="component" value="Chromosome"/>
</dbReference>
<dbReference type="InterPro" id="IPR006680">
    <property type="entry name" value="Amidohydro-rel"/>
</dbReference>
<dbReference type="KEGG" id="pfr:PFREUD_22510"/>
<accession>D7GGU3</accession>
<feature type="region of interest" description="Disordered" evidence="2">
    <location>
        <begin position="13"/>
        <end position="34"/>
    </location>
</feature>
<protein>
    <submittedName>
        <fullName evidence="4">Amidohydrolase 2</fullName>
    </submittedName>
</protein>
<dbReference type="eggNOG" id="COG3618">
    <property type="taxonomic scope" value="Bacteria"/>
</dbReference>
<evidence type="ECO:0000313" key="5">
    <source>
        <dbReference type="Proteomes" id="UP000000936"/>
    </source>
</evidence>
<evidence type="ECO:0000256" key="2">
    <source>
        <dbReference type="SAM" id="MobiDB-lite"/>
    </source>
</evidence>
<dbReference type="SUPFAM" id="SSF51556">
    <property type="entry name" value="Metallo-dependent hydrolases"/>
    <property type="match status" value="1"/>
</dbReference>
<comment type="similarity">
    <text evidence="1">Belongs to the metallo-dependent hydrolases superfamily.</text>
</comment>
<feature type="domain" description="Amidohydrolase-related" evidence="3">
    <location>
        <begin position="36"/>
        <end position="192"/>
    </location>
</feature>
<sequence length="214" mass="23936">MMSRYSQMPIVRSVRHKPGQAASPAEAASHPSKMMDPQWRQGYRLVAENGLLFDLQVAWWHMREAVDLARSYPQQTIIVNHAALPSDRSPEMMQGWSRAVHELAACQNTVMKISGIGLPSVPWRAENNRLIVETLFEAFGSQRIMFASNFPVDSLCGSYDDIFGGFLEISRDWSPDEQSDAFIGTAVRTYGLEESLLSRVAAPARAYGTETSRP</sequence>
<dbReference type="EMBL" id="FN806773">
    <property type="protein sequence ID" value="CBL57754.1"/>
    <property type="molecule type" value="Genomic_DNA"/>
</dbReference>
<dbReference type="HOGENOM" id="CLU_1467097_0_0_11"/>
<feature type="compositionally biased region" description="Low complexity" evidence="2">
    <location>
        <begin position="19"/>
        <end position="32"/>
    </location>
</feature>
<proteinExistence type="inferred from homology"/>
<dbReference type="RefSeq" id="WP_013162085.1">
    <property type="nucleotide sequence ID" value="NC_014215.1"/>
</dbReference>
<name>D7GGU3_PROFC</name>
<evidence type="ECO:0000313" key="4">
    <source>
        <dbReference type="EMBL" id="CBL57754.1"/>
    </source>
</evidence>
<reference evidence="4 5" key="1">
    <citation type="journal article" date="2010" name="PLoS ONE">
        <title>The complete genome of Propionibacterium freudenreichii CIRM-BIA1, a hardy actinobacterium with food and probiotic applications.</title>
        <authorList>
            <person name="Falentin H."/>
            <person name="Deutsch S.M."/>
            <person name="Jan G."/>
            <person name="Loux V."/>
            <person name="Thierry A."/>
            <person name="Parayre S."/>
            <person name="Maillard M.B."/>
            <person name="Dherbecourt J."/>
            <person name="Cousin F.J."/>
            <person name="Jardin J."/>
            <person name="Siguier P."/>
            <person name="Couloux A."/>
            <person name="Barbe V."/>
            <person name="Vacherie B."/>
            <person name="Wincker P."/>
            <person name="Gibrat J.F."/>
            <person name="Gaillardin C."/>
            <person name="Lortal S."/>
        </authorList>
    </citation>
    <scope>NUCLEOTIDE SEQUENCE [LARGE SCALE GENOMIC DNA]</scope>
    <source>
        <strain evidence="5">ATCC 9614 / DSM 4902 / CIP 103027 / NCIMB 8099 / CIRM-BIA1</strain>
    </source>
</reference>
<keyword evidence="4" id="KW-0378">Hydrolase</keyword>
<dbReference type="AlphaFoldDB" id="D7GGU3"/>
<evidence type="ECO:0000259" key="3">
    <source>
        <dbReference type="Pfam" id="PF04909"/>
    </source>
</evidence>
<dbReference type="InterPro" id="IPR052350">
    <property type="entry name" value="Metallo-dep_Lactonases"/>
</dbReference>
<gene>
    <name evidence="4" type="ordered locus">PFREUD_22510</name>
</gene>
<dbReference type="STRING" id="754252.PFREUD_22510"/>
<keyword evidence="5" id="KW-1185">Reference proteome</keyword>
<evidence type="ECO:0000256" key="1">
    <source>
        <dbReference type="ARBA" id="ARBA00038310"/>
    </source>
</evidence>
<organism evidence="4 5">
    <name type="scientific">Propionibacterium freudenreichii subsp. shermanii (strain ATCC 9614 / DSM 4902 / CIP 103027 / NCIMB 8099 / CIRM-BIA1)</name>
    <dbReference type="NCBI Taxonomy" id="754252"/>
    <lineage>
        <taxon>Bacteria</taxon>
        <taxon>Bacillati</taxon>
        <taxon>Actinomycetota</taxon>
        <taxon>Actinomycetes</taxon>
        <taxon>Propionibacteriales</taxon>
        <taxon>Propionibacteriaceae</taxon>
        <taxon>Propionibacterium</taxon>
    </lineage>
</organism>